<feature type="transmembrane region" description="Helical" evidence="10">
    <location>
        <begin position="61"/>
        <end position="80"/>
    </location>
</feature>
<dbReference type="PANTHER" id="PTHR11562">
    <property type="entry name" value="CATION EFFLUX PROTEIN/ ZINC TRANSPORTER"/>
    <property type="match status" value="1"/>
</dbReference>
<dbReference type="Pfam" id="PF16916">
    <property type="entry name" value="ZT_dimer"/>
    <property type="match status" value="1"/>
</dbReference>
<keyword evidence="8 10" id="KW-0472">Membrane</keyword>
<evidence type="ECO:0000256" key="8">
    <source>
        <dbReference type="ARBA" id="ARBA00023136"/>
    </source>
</evidence>
<comment type="similarity">
    <text evidence="2">Belongs to the cation diffusion facilitator (CDF) transporter (TC 2.A.4) family. SLC30A subfamily.</text>
</comment>
<dbReference type="FunCoup" id="A0A0G4H2L6">
    <property type="interactions" value="1"/>
</dbReference>
<dbReference type="Proteomes" id="UP000041254">
    <property type="component" value="Unassembled WGS sequence"/>
</dbReference>
<evidence type="ECO:0000256" key="3">
    <source>
        <dbReference type="ARBA" id="ARBA00022448"/>
    </source>
</evidence>
<feature type="domain" description="Cation efflux protein transmembrane" evidence="11">
    <location>
        <begin position="2"/>
        <end position="284"/>
    </location>
</feature>
<name>A0A0G4H2L6_VITBC</name>
<evidence type="ECO:0000256" key="5">
    <source>
        <dbReference type="ARBA" id="ARBA00022906"/>
    </source>
</evidence>
<dbReference type="VEuPathDB" id="CryptoDB:Vbra_22436"/>
<dbReference type="OMA" id="FHLMEQG"/>
<evidence type="ECO:0000259" key="11">
    <source>
        <dbReference type="Pfam" id="PF01545"/>
    </source>
</evidence>
<protein>
    <recommendedName>
        <fullName evidence="15">Cation efflux protein cytoplasmic domain-containing protein</fullName>
    </recommendedName>
</protein>
<feature type="transmembrane region" description="Helical" evidence="10">
    <location>
        <begin position="31"/>
        <end position="49"/>
    </location>
</feature>
<dbReference type="InterPro" id="IPR027469">
    <property type="entry name" value="Cation_efflux_TMD_sf"/>
</dbReference>
<keyword evidence="4 10" id="KW-0812">Transmembrane</keyword>
<evidence type="ECO:0000256" key="4">
    <source>
        <dbReference type="ARBA" id="ARBA00022692"/>
    </source>
</evidence>
<feature type="compositionally biased region" description="Basic residues" evidence="9">
    <location>
        <begin position="167"/>
        <end position="176"/>
    </location>
</feature>
<reference evidence="13 14" key="1">
    <citation type="submission" date="2014-11" db="EMBL/GenBank/DDBJ databases">
        <authorList>
            <person name="Zhu J."/>
            <person name="Qi W."/>
            <person name="Song R."/>
        </authorList>
    </citation>
    <scope>NUCLEOTIDE SEQUENCE [LARGE SCALE GENOMIC DNA]</scope>
</reference>
<evidence type="ECO:0000259" key="12">
    <source>
        <dbReference type="Pfam" id="PF16916"/>
    </source>
</evidence>
<dbReference type="SUPFAM" id="SSF161111">
    <property type="entry name" value="Cation efflux protein transmembrane domain-like"/>
    <property type="match status" value="1"/>
</dbReference>
<feature type="transmembrane region" description="Helical" evidence="10">
    <location>
        <begin position="92"/>
        <end position="111"/>
    </location>
</feature>
<dbReference type="GO" id="GO:0005385">
    <property type="term" value="F:zinc ion transmembrane transporter activity"/>
    <property type="evidence" value="ECO:0007669"/>
    <property type="project" value="TreeGrafter"/>
</dbReference>
<organism evidence="13 14">
    <name type="scientific">Vitrella brassicaformis (strain CCMP3155)</name>
    <dbReference type="NCBI Taxonomy" id="1169540"/>
    <lineage>
        <taxon>Eukaryota</taxon>
        <taxon>Sar</taxon>
        <taxon>Alveolata</taxon>
        <taxon>Colpodellida</taxon>
        <taxon>Vitrellaceae</taxon>
        <taxon>Vitrella</taxon>
    </lineage>
</organism>
<feature type="region of interest" description="Disordered" evidence="9">
    <location>
        <begin position="161"/>
        <end position="185"/>
    </location>
</feature>
<dbReference type="AlphaFoldDB" id="A0A0G4H2L6"/>
<dbReference type="InParanoid" id="A0A0G4H2L6"/>
<evidence type="ECO:0000256" key="6">
    <source>
        <dbReference type="ARBA" id="ARBA00022989"/>
    </source>
</evidence>
<dbReference type="EMBL" id="CDMY01000960">
    <property type="protein sequence ID" value="CEM37881.1"/>
    <property type="molecule type" value="Genomic_DNA"/>
</dbReference>
<feature type="transmembrane region" description="Helical" evidence="10">
    <location>
        <begin position="256"/>
        <end position="276"/>
    </location>
</feature>
<evidence type="ECO:0000313" key="13">
    <source>
        <dbReference type="EMBL" id="CEM37881.1"/>
    </source>
</evidence>
<evidence type="ECO:0008006" key="15">
    <source>
        <dbReference type="Google" id="ProtNLM"/>
    </source>
</evidence>
<dbReference type="Pfam" id="PF01545">
    <property type="entry name" value="Cation_efflux"/>
    <property type="match status" value="1"/>
</dbReference>
<keyword evidence="6 10" id="KW-1133">Transmembrane helix</keyword>
<accession>A0A0G4H2L6</accession>
<dbReference type="NCBIfam" id="TIGR01297">
    <property type="entry name" value="CDF"/>
    <property type="match status" value="1"/>
</dbReference>
<dbReference type="InterPro" id="IPR036837">
    <property type="entry name" value="Cation_efflux_CTD_sf"/>
</dbReference>
<dbReference type="OrthoDB" id="9944568at2759"/>
<dbReference type="PhylomeDB" id="A0A0G4H2L6"/>
<proteinExistence type="inferred from homology"/>
<keyword evidence="5" id="KW-0862">Zinc</keyword>
<evidence type="ECO:0000313" key="14">
    <source>
        <dbReference type="Proteomes" id="UP000041254"/>
    </source>
</evidence>
<feature type="domain" description="Cation efflux protein cytoplasmic" evidence="12">
    <location>
        <begin position="288"/>
        <end position="363"/>
    </location>
</feature>
<dbReference type="SUPFAM" id="SSF160240">
    <property type="entry name" value="Cation efflux protein cytoplasmic domain-like"/>
    <property type="match status" value="1"/>
</dbReference>
<keyword evidence="5" id="KW-0864">Zinc transport</keyword>
<dbReference type="InterPro" id="IPR002524">
    <property type="entry name" value="Cation_efflux"/>
</dbReference>
<gene>
    <name evidence="13" type="ORF">Vbra_22436</name>
</gene>
<evidence type="ECO:0000256" key="1">
    <source>
        <dbReference type="ARBA" id="ARBA00004141"/>
    </source>
</evidence>
<keyword evidence="7" id="KW-0406">Ion transport</keyword>
<dbReference type="InterPro" id="IPR050681">
    <property type="entry name" value="CDF/SLC30A"/>
</dbReference>
<dbReference type="Gene3D" id="1.20.1510.10">
    <property type="entry name" value="Cation efflux protein transmembrane domain"/>
    <property type="match status" value="1"/>
</dbReference>
<evidence type="ECO:0000256" key="9">
    <source>
        <dbReference type="SAM" id="MobiDB-lite"/>
    </source>
</evidence>
<dbReference type="GO" id="GO:0005886">
    <property type="term" value="C:plasma membrane"/>
    <property type="evidence" value="ECO:0007669"/>
    <property type="project" value="TreeGrafter"/>
</dbReference>
<sequence length="388" mass="42624">MVVFMVAEVVGGYLASSIALMTDATHMLTDLIANAIGLFAIWVASKSGGSTLSFGYHRMEILGALTSVMLIWGLTIGLVYEAVQKVIAPEPVDGAIMTIVAIVGLGANVVMTQILKVHNHGLGGDCGHCHGHEDAHHSQPAHNTHAHYEHNAQDHAQTLGCGPCAHHDHHHHHHHQHEHEHHHAIDVHAHDAEEPPAPLPYECSRTKAKQSADVPAEEGSMNLRAAYLHALGDLLQSVGVVTAGTCIWINPDWLIADPICTFIFSFFVLWSTVSILRDAVSILMEGTPRNVDLEHLQDDLTLIPGVVELHDLHVWSLSVGKPVLSVHIVAEQEDMARRIRITKTATRICQDHFKILHTTIQIDFSRNQKDCTTVAHRKCNGYSRSRSN</sequence>
<dbReference type="PANTHER" id="PTHR11562:SF17">
    <property type="entry name" value="RE54080P-RELATED"/>
    <property type="match status" value="1"/>
</dbReference>
<evidence type="ECO:0000256" key="2">
    <source>
        <dbReference type="ARBA" id="ARBA00008873"/>
    </source>
</evidence>
<keyword evidence="3" id="KW-0813">Transport</keyword>
<evidence type="ECO:0000256" key="10">
    <source>
        <dbReference type="SAM" id="Phobius"/>
    </source>
</evidence>
<keyword evidence="14" id="KW-1185">Reference proteome</keyword>
<evidence type="ECO:0000256" key="7">
    <source>
        <dbReference type="ARBA" id="ARBA00023065"/>
    </source>
</evidence>
<feature type="transmembrane region" description="Helical" evidence="10">
    <location>
        <begin position="230"/>
        <end position="250"/>
    </location>
</feature>
<dbReference type="InterPro" id="IPR027470">
    <property type="entry name" value="Cation_efflux_CTD"/>
</dbReference>
<comment type="subcellular location">
    <subcellularLocation>
        <location evidence="1">Membrane</location>
        <topology evidence="1">Multi-pass membrane protein</topology>
    </subcellularLocation>
</comment>
<dbReference type="InterPro" id="IPR058533">
    <property type="entry name" value="Cation_efflux_TM"/>
</dbReference>